<protein>
    <submittedName>
        <fullName evidence="9">MFS transporter</fullName>
    </submittedName>
</protein>
<feature type="transmembrane region" description="Helical" evidence="7">
    <location>
        <begin position="125"/>
        <end position="146"/>
    </location>
</feature>
<feature type="transmembrane region" description="Helical" evidence="7">
    <location>
        <begin position="100"/>
        <end position="119"/>
    </location>
</feature>
<keyword evidence="4 7" id="KW-1133">Transmembrane helix</keyword>
<feature type="transmembrane region" description="Helical" evidence="7">
    <location>
        <begin position="384"/>
        <end position="405"/>
    </location>
</feature>
<feature type="transmembrane region" description="Helical" evidence="7">
    <location>
        <begin position="42"/>
        <end position="65"/>
    </location>
</feature>
<dbReference type="SUPFAM" id="SSF103473">
    <property type="entry name" value="MFS general substrate transporter"/>
    <property type="match status" value="1"/>
</dbReference>
<evidence type="ECO:0000256" key="2">
    <source>
        <dbReference type="ARBA" id="ARBA00022448"/>
    </source>
</evidence>
<dbReference type="PRINTS" id="PR00171">
    <property type="entry name" value="SUGRTRNSPORT"/>
</dbReference>
<proteinExistence type="predicted"/>
<feature type="transmembrane region" description="Helical" evidence="7">
    <location>
        <begin position="425"/>
        <end position="444"/>
    </location>
</feature>
<feature type="compositionally biased region" description="Low complexity" evidence="6">
    <location>
        <begin position="260"/>
        <end position="273"/>
    </location>
</feature>
<feature type="transmembrane region" description="Helical" evidence="7">
    <location>
        <begin position="158"/>
        <end position="181"/>
    </location>
</feature>
<dbReference type="InterPro" id="IPR020846">
    <property type="entry name" value="MFS_dom"/>
</dbReference>
<dbReference type="PROSITE" id="PS50850">
    <property type="entry name" value="MFS"/>
    <property type="match status" value="1"/>
</dbReference>
<dbReference type="CDD" id="cd17316">
    <property type="entry name" value="MFS_SV2_like"/>
    <property type="match status" value="1"/>
</dbReference>
<sequence length="485" mass="51369">MNPSQPSTAAPALNGADLLRRLDRLEPSSAHRRLMFQGGLGYTFDSFDGALMGYALSAVIALWSIDAGPAGWLLSSLYFGYLIGALGAGVLADRFGRRRLMMFALLIFSVFSLLMATATNPTQLFIWRALSGIGVGAESVLVAPYISEFLPARYRGRFVARTVGFLSFGYILAGVVAAVVVGPHAETGWRIAALITALPVVLLLWWRKSLPESPRYLISRGRLAEAEQVVRRFESAAPAPQSAHAGATRPQQAPQDDSGEPAAAGPQASSAPEPAKRPTVAQLAALFGPGLARRTLVLWLIWFTLTGVNYGFASWLPTLLVTAKGFTITKSFLYGLVTALAQVPGYYIAAALIDRLERKWVIALYATGATLSALLVALTGNEVLLLVGAACLAAFINGSAAAYYVYTSELYPTAIRTTGMGAASAVGRCGAILSPIAIGYFYSVVGFSKVFLGLVGLLAVAVAVVTVFGEKTAGHSLEHIESRTA</sequence>
<feature type="transmembrane region" description="Helical" evidence="7">
    <location>
        <begin position="360"/>
        <end position="378"/>
    </location>
</feature>
<evidence type="ECO:0000256" key="7">
    <source>
        <dbReference type="SAM" id="Phobius"/>
    </source>
</evidence>
<evidence type="ECO:0000313" key="10">
    <source>
        <dbReference type="Proteomes" id="UP001596139"/>
    </source>
</evidence>
<name>A0ABW1MJP3_9ACTN</name>
<feature type="domain" description="Major facilitator superfamily (MFS) profile" evidence="8">
    <location>
        <begin position="34"/>
        <end position="473"/>
    </location>
</feature>
<feature type="transmembrane region" description="Helical" evidence="7">
    <location>
        <begin position="450"/>
        <end position="469"/>
    </location>
</feature>
<keyword evidence="10" id="KW-1185">Reference proteome</keyword>
<evidence type="ECO:0000256" key="5">
    <source>
        <dbReference type="ARBA" id="ARBA00023136"/>
    </source>
</evidence>
<gene>
    <name evidence="9" type="ORF">ACFP4F_15620</name>
</gene>
<dbReference type="InterPro" id="IPR005829">
    <property type="entry name" value="Sugar_transporter_CS"/>
</dbReference>
<feature type="transmembrane region" description="Helical" evidence="7">
    <location>
        <begin position="296"/>
        <end position="320"/>
    </location>
</feature>
<dbReference type="PANTHER" id="PTHR23511:SF34">
    <property type="entry name" value="SYNAPTIC VESICLE GLYCOPROTEIN 2"/>
    <property type="match status" value="1"/>
</dbReference>
<dbReference type="Pfam" id="PF00083">
    <property type="entry name" value="Sugar_tr"/>
    <property type="match status" value="1"/>
</dbReference>
<comment type="subcellular location">
    <subcellularLocation>
        <location evidence="1">Cell membrane</location>
        <topology evidence="1">Multi-pass membrane protein</topology>
    </subcellularLocation>
</comment>
<dbReference type="PROSITE" id="PS00217">
    <property type="entry name" value="SUGAR_TRANSPORT_2"/>
    <property type="match status" value="1"/>
</dbReference>
<dbReference type="PANTHER" id="PTHR23511">
    <property type="entry name" value="SYNAPTIC VESICLE GLYCOPROTEIN 2"/>
    <property type="match status" value="1"/>
</dbReference>
<dbReference type="InterPro" id="IPR005828">
    <property type="entry name" value="MFS_sugar_transport-like"/>
</dbReference>
<evidence type="ECO:0000259" key="8">
    <source>
        <dbReference type="PROSITE" id="PS50850"/>
    </source>
</evidence>
<feature type="region of interest" description="Disordered" evidence="6">
    <location>
        <begin position="237"/>
        <end position="276"/>
    </location>
</feature>
<evidence type="ECO:0000256" key="3">
    <source>
        <dbReference type="ARBA" id="ARBA00022692"/>
    </source>
</evidence>
<dbReference type="InterPro" id="IPR003663">
    <property type="entry name" value="Sugar/inositol_transpt"/>
</dbReference>
<evidence type="ECO:0000256" key="4">
    <source>
        <dbReference type="ARBA" id="ARBA00022989"/>
    </source>
</evidence>
<feature type="transmembrane region" description="Helical" evidence="7">
    <location>
        <begin position="332"/>
        <end position="353"/>
    </location>
</feature>
<dbReference type="RefSeq" id="WP_157848833.1">
    <property type="nucleotide sequence ID" value="NZ_JBHSPX010000004.1"/>
</dbReference>
<dbReference type="Gene3D" id="1.20.1250.20">
    <property type="entry name" value="MFS general substrate transporter like domains"/>
    <property type="match status" value="1"/>
</dbReference>
<dbReference type="Proteomes" id="UP001596139">
    <property type="component" value="Unassembled WGS sequence"/>
</dbReference>
<organism evidence="9 10">
    <name type="scientific">Streptomyces ochraceiscleroticus</name>
    <dbReference type="NCBI Taxonomy" id="47761"/>
    <lineage>
        <taxon>Bacteria</taxon>
        <taxon>Bacillati</taxon>
        <taxon>Actinomycetota</taxon>
        <taxon>Actinomycetes</taxon>
        <taxon>Kitasatosporales</taxon>
        <taxon>Streptomycetaceae</taxon>
        <taxon>Streptomyces</taxon>
    </lineage>
</organism>
<evidence type="ECO:0000313" key="9">
    <source>
        <dbReference type="EMBL" id="MFC6063975.1"/>
    </source>
</evidence>
<feature type="transmembrane region" description="Helical" evidence="7">
    <location>
        <begin position="71"/>
        <end position="93"/>
    </location>
</feature>
<keyword evidence="3 7" id="KW-0812">Transmembrane</keyword>
<accession>A0ABW1MJP3</accession>
<keyword evidence="2" id="KW-0813">Transport</keyword>
<dbReference type="EMBL" id="JBHSPX010000004">
    <property type="protein sequence ID" value="MFC6063975.1"/>
    <property type="molecule type" value="Genomic_DNA"/>
</dbReference>
<evidence type="ECO:0000256" key="6">
    <source>
        <dbReference type="SAM" id="MobiDB-lite"/>
    </source>
</evidence>
<feature type="transmembrane region" description="Helical" evidence="7">
    <location>
        <begin position="187"/>
        <end position="206"/>
    </location>
</feature>
<feature type="compositionally biased region" description="Low complexity" evidence="6">
    <location>
        <begin position="237"/>
        <end position="247"/>
    </location>
</feature>
<dbReference type="PROSITE" id="PS00216">
    <property type="entry name" value="SUGAR_TRANSPORT_1"/>
    <property type="match status" value="1"/>
</dbReference>
<reference evidence="10" key="1">
    <citation type="journal article" date="2019" name="Int. J. Syst. Evol. Microbiol.">
        <title>The Global Catalogue of Microorganisms (GCM) 10K type strain sequencing project: providing services to taxonomists for standard genome sequencing and annotation.</title>
        <authorList>
            <consortium name="The Broad Institute Genomics Platform"/>
            <consortium name="The Broad Institute Genome Sequencing Center for Infectious Disease"/>
            <person name="Wu L."/>
            <person name="Ma J."/>
        </authorList>
    </citation>
    <scope>NUCLEOTIDE SEQUENCE [LARGE SCALE GENOMIC DNA]</scope>
    <source>
        <strain evidence="10">CGMCC 1.15180</strain>
    </source>
</reference>
<keyword evidence="5 7" id="KW-0472">Membrane</keyword>
<evidence type="ECO:0000256" key="1">
    <source>
        <dbReference type="ARBA" id="ARBA00004651"/>
    </source>
</evidence>
<dbReference type="InterPro" id="IPR036259">
    <property type="entry name" value="MFS_trans_sf"/>
</dbReference>
<comment type="caution">
    <text evidence="9">The sequence shown here is derived from an EMBL/GenBank/DDBJ whole genome shotgun (WGS) entry which is preliminary data.</text>
</comment>